<dbReference type="EMBL" id="JABFAC010000011">
    <property type="protein sequence ID" value="MBA0629820.1"/>
    <property type="molecule type" value="Genomic_DNA"/>
</dbReference>
<dbReference type="Proteomes" id="UP000593561">
    <property type="component" value="Unassembled WGS sequence"/>
</dbReference>
<proteinExistence type="predicted"/>
<evidence type="ECO:0008006" key="3">
    <source>
        <dbReference type="Google" id="ProtNLM"/>
    </source>
</evidence>
<dbReference type="AlphaFoldDB" id="A0A7J8SVI3"/>
<reference evidence="1 2" key="1">
    <citation type="journal article" date="2019" name="Genome Biol. Evol.">
        <title>Insights into the evolution of the New World diploid cottons (Gossypium, subgenus Houzingenia) based on genome sequencing.</title>
        <authorList>
            <person name="Grover C.E."/>
            <person name="Arick M.A. 2nd"/>
            <person name="Thrash A."/>
            <person name="Conover J.L."/>
            <person name="Sanders W.S."/>
            <person name="Peterson D.G."/>
            <person name="Frelichowski J.E."/>
            <person name="Scheffler J.A."/>
            <person name="Scheffler B.E."/>
            <person name="Wendel J.F."/>
        </authorList>
    </citation>
    <scope>NUCLEOTIDE SEQUENCE [LARGE SCALE GENOMIC DNA]</scope>
    <source>
        <strain evidence="1">27</strain>
        <tissue evidence="1">Leaf</tissue>
    </source>
</reference>
<evidence type="ECO:0000313" key="1">
    <source>
        <dbReference type="EMBL" id="MBA0629820.1"/>
    </source>
</evidence>
<gene>
    <name evidence="1" type="ORF">Godav_024317</name>
</gene>
<evidence type="ECO:0000313" key="2">
    <source>
        <dbReference type="Proteomes" id="UP000593561"/>
    </source>
</evidence>
<keyword evidence="2" id="KW-1185">Reference proteome</keyword>
<accession>A0A7J8SVI3</accession>
<comment type="caution">
    <text evidence="1">The sequence shown here is derived from an EMBL/GenBank/DDBJ whole genome shotgun (WGS) entry which is preliminary data.</text>
</comment>
<protein>
    <recommendedName>
        <fullName evidence="3">RNase H type-1 domain-containing protein</fullName>
    </recommendedName>
</protein>
<organism evidence="1 2">
    <name type="scientific">Gossypium davidsonii</name>
    <name type="common">Davidson's cotton</name>
    <name type="synonym">Gossypium klotzschianum subsp. davidsonii</name>
    <dbReference type="NCBI Taxonomy" id="34287"/>
    <lineage>
        <taxon>Eukaryota</taxon>
        <taxon>Viridiplantae</taxon>
        <taxon>Streptophyta</taxon>
        <taxon>Embryophyta</taxon>
        <taxon>Tracheophyta</taxon>
        <taxon>Spermatophyta</taxon>
        <taxon>Magnoliopsida</taxon>
        <taxon>eudicotyledons</taxon>
        <taxon>Gunneridae</taxon>
        <taxon>Pentapetalae</taxon>
        <taxon>rosids</taxon>
        <taxon>malvids</taxon>
        <taxon>Malvales</taxon>
        <taxon>Malvaceae</taxon>
        <taxon>Malvoideae</taxon>
        <taxon>Gossypium</taxon>
    </lineage>
</organism>
<sequence length="75" mass="9193">MGILDGLQIALNRGYRKVIIRTDNLEALLSHWNLKHIPREENRFAVKYSKRRETELYVILSYWLKRQTFFYKYKS</sequence>
<name>A0A7J8SVI3_GOSDV</name>